<comment type="caution">
    <text evidence="4">The sequence shown here is derived from an EMBL/GenBank/DDBJ whole genome shotgun (WGS) entry which is preliminary data.</text>
</comment>
<feature type="domain" description="DUF1980" evidence="2">
    <location>
        <begin position="9"/>
        <end position="99"/>
    </location>
</feature>
<dbReference type="AlphaFoldDB" id="A0A1A0VWL6"/>
<dbReference type="Pfam" id="PF09323">
    <property type="entry name" value="DUF1980"/>
    <property type="match status" value="1"/>
</dbReference>
<evidence type="ECO:0000313" key="4">
    <source>
        <dbReference type="EMBL" id="OBB87700.1"/>
    </source>
</evidence>
<evidence type="ECO:0000256" key="1">
    <source>
        <dbReference type="SAM" id="Phobius"/>
    </source>
</evidence>
<dbReference type="PANTHER" id="PTHR40047:SF1">
    <property type="entry name" value="UPF0703 PROTEIN YCGQ"/>
    <property type="match status" value="1"/>
</dbReference>
<feature type="transmembrane region" description="Helical" evidence="1">
    <location>
        <begin position="9"/>
        <end position="29"/>
    </location>
</feature>
<evidence type="ECO:0000259" key="2">
    <source>
        <dbReference type="Pfam" id="PF09323"/>
    </source>
</evidence>
<dbReference type="RefSeq" id="WP_064877742.1">
    <property type="nucleotide sequence ID" value="NZ_LZSX01000014.1"/>
</dbReference>
<dbReference type="EMBL" id="LZSX01000014">
    <property type="protein sequence ID" value="OBB87700.1"/>
    <property type="molecule type" value="Genomic_DNA"/>
</dbReference>
<sequence>MSRETENTVLLLVGISIVMITVSGVFTRYVKPGLLPWLAASAVLLIGLALLAIIGDIRRGGPRAGDLTEDHRHEHSHRTGIVWLLVVPILVLMFVSPPALRPSAAAPSVTSVSNDVLNRSFPPLPPGRAPEVSLPEVLMREAHDITGSLTNRSITMTGFVLNEAQGVDLGRVVIICCAADAQLARIHLRGPAAGGAAGLPDNTWLRVEGQVTSAPRQPNSDAIPTLQATVVTRIDAPPNPYAYPH</sequence>
<proteinExistence type="predicted"/>
<dbReference type="Proteomes" id="UP000091914">
    <property type="component" value="Unassembled WGS sequence"/>
</dbReference>
<dbReference type="OrthoDB" id="359029at2"/>
<dbReference type="InterPro" id="IPR052955">
    <property type="entry name" value="UPF0703_membrane_permease"/>
</dbReference>
<dbReference type="InterPro" id="IPR048493">
    <property type="entry name" value="DUF1980_N"/>
</dbReference>
<dbReference type="Pfam" id="PF21537">
    <property type="entry name" value="DUF1980_C"/>
    <property type="match status" value="1"/>
</dbReference>
<organism evidence="4 5">
    <name type="scientific">Mycobacterium colombiense</name>
    <dbReference type="NCBI Taxonomy" id="339268"/>
    <lineage>
        <taxon>Bacteria</taxon>
        <taxon>Bacillati</taxon>
        <taxon>Actinomycetota</taxon>
        <taxon>Actinomycetes</taxon>
        <taxon>Mycobacteriales</taxon>
        <taxon>Mycobacteriaceae</taxon>
        <taxon>Mycobacterium</taxon>
        <taxon>Mycobacterium avium complex (MAC)</taxon>
    </lineage>
</organism>
<keyword evidence="1" id="KW-0472">Membrane</keyword>
<feature type="transmembrane region" description="Helical" evidence="1">
    <location>
        <begin position="35"/>
        <end position="54"/>
    </location>
</feature>
<dbReference type="InterPro" id="IPR048447">
    <property type="entry name" value="DUF1980_C"/>
</dbReference>
<accession>A0A1A0VWL6</accession>
<evidence type="ECO:0000313" key="5">
    <source>
        <dbReference type="Proteomes" id="UP000091914"/>
    </source>
</evidence>
<name>A0A1A0VWL6_9MYCO</name>
<feature type="transmembrane region" description="Helical" evidence="1">
    <location>
        <begin position="81"/>
        <end position="100"/>
    </location>
</feature>
<keyword evidence="1" id="KW-1133">Transmembrane helix</keyword>
<dbReference type="PANTHER" id="PTHR40047">
    <property type="entry name" value="UPF0703 PROTEIN YCGQ"/>
    <property type="match status" value="1"/>
</dbReference>
<reference evidence="4 5" key="1">
    <citation type="submission" date="2016-06" db="EMBL/GenBank/DDBJ databases">
        <authorList>
            <person name="Kjaerup R.B."/>
            <person name="Dalgaard T.S."/>
            <person name="Juul-Madsen H.R."/>
        </authorList>
    </citation>
    <scope>NUCLEOTIDE SEQUENCE [LARGE SCALE GENOMIC DNA]</scope>
    <source>
        <strain evidence="4 5">852002-51834_SCH5396731</strain>
    </source>
</reference>
<dbReference type="NCBIfam" id="TIGR03943">
    <property type="entry name" value="TIGR03943 family putative permease subunit"/>
    <property type="match status" value="1"/>
</dbReference>
<feature type="domain" description="DUF1980" evidence="3">
    <location>
        <begin position="139"/>
        <end position="244"/>
    </location>
</feature>
<evidence type="ECO:0000259" key="3">
    <source>
        <dbReference type="Pfam" id="PF21537"/>
    </source>
</evidence>
<protein>
    <submittedName>
        <fullName evidence="4">TIGR03943 family protein</fullName>
    </submittedName>
</protein>
<dbReference type="InterPro" id="IPR015402">
    <property type="entry name" value="DUF1980"/>
</dbReference>
<gene>
    <name evidence="4" type="ORF">A5760_25765</name>
</gene>
<keyword evidence="1" id="KW-0812">Transmembrane</keyword>